<organism evidence="1 2">
    <name type="scientific">Oldenlandia corymbosa var. corymbosa</name>
    <dbReference type="NCBI Taxonomy" id="529605"/>
    <lineage>
        <taxon>Eukaryota</taxon>
        <taxon>Viridiplantae</taxon>
        <taxon>Streptophyta</taxon>
        <taxon>Embryophyta</taxon>
        <taxon>Tracheophyta</taxon>
        <taxon>Spermatophyta</taxon>
        <taxon>Magnoliopsida</taxon>
        <taxon>eudicotyledons</taxon>
        <taxon>Gunneridae</taxon>
        <taxon>Pentapetalae</taxon>
        <taxon>asterids</taxon>
        <taxon>lamiids</taxon>
        <taxon>Gentianales</taxon>
        <taxon>Rubiaceae</taxon>
        <taxon>Rubioideae</taxon>
        <taxon>Spermacoceae</taxon>
        <taxon>Hedyotis-Oldenlandia complex</taxon>
        <taxon>Oldenlandia</taxon>
    </lineage>
</organism>
<accession>A0AAV1D4F4</accession>
<keyword evidence="2" id="KW-1185">Reference proteome</keyword>
<sequence length="413" mass="45506">MQPKAIGGDAMEVLGGSELLDDVVLELNPTKHRAVKFRSERPPNIVGDPSSSGGRLLVGKDSMLQDTLPPNMVDYGDRFPRDDWNPKPVEEDSGRVVEMEQDGGPWAWSTSPSECWFRCVLYIIIIVLSMNLQLIVWNVQEAASPNFFNSFRLLISQYRPDVIAMLEPRIGGKDAESFIKKSRFGRSFRVEAQGFSGGIWVLWKDNVQLTVVACTRQLVHVKINEAGIMYWVTFVYGCPRPAGRRELWRDLQGLSGRIGGPWNGSVRPGPNQRKPFKFIASWLLHEDFDRMLADSWDGEVEFVDAVKATVGIGSGPDPGALVGLESPGLCNPGGSVELGDIREDGRFTTKSAYNMQADLGMNEALGSQNTGGASVEGFKIHPYAGGCWTVKNLDLCFLAAATGRDQDSIHIQV</sequence>
<dbReference type="AlphaFoldDB" id="A0AAV1D4F4"/>
<protein>
    <submittedName>
        <fullName evidence="1">OLC1v1001101C1</fullName>
    </submittedName>
</protein>
<dbReference type="SUPFAM" id="SSF56219">
    <property type="entry name" value="DNase I-like"/>
    <property type="match status" value="1"/>
</dbReference>
<name>A0AAV1D4F4_OLDCO</name>
<dbReference type="PANTHER" id="PTHR35218">
    <property type="entry name" value="RNASE H DOMAIN-CONTAINING PROTEIN"/>
    <property type="match status" value="1"/>
</dbReference>
<evidence type="ECO:0000313" key="1">
    <source>
        <dbReference type="EMBL" id="CAI9102776.1"/>
    </source>
</evidence>
<reference evidence="1" key="1">
    <citation type="submission" date="2023-03" db="EMBL/GenBank/DDBJ databases">
        <authorList>
            <person name="Julca I."/>
        </authorList>
    </citation>
    <scope>NUCLEOTIDE SEQUENCE</scope>
</reference>
<dbReference type="EMBL" id="OX459121">
    <property type="protein sequence ID" value="CAI9102776.1"/>
    <property type="molecule type" value="Genomic_DNA"/>
</dbReference>
<gene>
    <name evidence="1" type="ORF">OLC1_LOCUS12069</name>
</gene>
<proteinExistence type="predicted"/>
<dbReference type="PANTHER" id="PTHR35218:SF9">
    <property type="entry name" value="ENDONUCLEASE_EXONUCLEASE_PHOSPHATASE DOMAIN-CONTAINING PROTEIN"/>
    <property type="match status" value="1"/>
</dbReference>
<dbReference type="InterPro" id="IPR036691">
    <property type="entry name" value="Endo/exonu/phosph_ase_sf"/>
</dbReference>
<dbReference type="Proteomes" id="UP001161247">
    <property type="component" value="Chromosome 4"/>
</dbReference>
<dbReference type="Gene3D" id="3.60.10.10">
    <property type="entry name" value="Endonuclease/exonuclease/phosphatase"/>
    <property type="match status" value="1"/>
</dbReference>
<evidence type="ECO:0000313" key="2">
    <source>
        <dbReference type="Proteomes" id="UP001161247"/>
    </source>
</evidence>